<dbReference type="Pfam" id="PF00892">
    <property type="entry name" value="EamA"/>
    <property type="match status" value="2"/>
</dbReference>
<dbReference type="PANTHER" id="PTHR42920">
    <property type="entry name" value="OS03G0707200 PROTEIN-RELATED"/>
    <property type="match status" value="1"/>
</dbReference>
<dbReference type="InterPro" id="IPR000620">
    <property type="entry name" value="EamA_dom"/>
</dbReference>
<organism evidence="9 10">
    <name type="scientific">Nitratidesulfovibrio liaohensis</name>
    <dbReference type="NCBI Taxonomy" id="2604158"/>
    <lineage>
        <taxon>Bacteria</taxon>
        <taxon>Pseudomonadati</taxon>
        <taxon>Thermodesulfobacteriota</taxon>
        <taxon>Desulfovibrionia</taxon>
        <taxon>Desulfovibrionales</taxon>
        <taxon>Desulfovibrionaceae</taxon>
        <taxon>Nitratidesulfovibrio</taxon>
    </lineage>
</organism>
<feature type="transmembrane region" description="Helical" evidence="7">
    <location>
        <begin position="252"/>
        <end position="275"/>
    </location>
</feature>
<dbReference type="Gene3D" id="1.10.3730.20">
    <property type="match status" value="1"/>
</dbReference>
<feature type="region of interest" description="Disordered" evidence="6">
    <location>
        <begin position="16"/>
        <end position="35"/>
    </location>
</feature>
<dbReference type="SUPFAM" id="SSF103481">
    <property type="entry name" value="Multidrug resistance efflux transporter EmrE"/>
    <property type="match status" value="2"/>
</dbReference>
<keyword evidence="2" id="KW-1003">Cell membrane</keyword>
<keyword evidence="4 7" id="KW-1133">Transmembrane helix</keyword>
<feature type="transmembrane region" description="Helical" evidence="7">
    <location>
        <begin position="182"/>
        <end position="200"/>
    </location>
</feature>
<dbReference type="PANTHER" id="PTHR42920:SF11">
    <property type="entry name" value="INNER MEMBRANE PROTEIN YTFF"/>
    <property type="match status" value="1"/>
</dbReference>
<dbReference type="EMBL" id="CP133659">
    <property type="protein sequence ID" value="WMW66960.1"/>
    <property type="molecule type" value="Genomic_DNA"/>
</dbReference>
<evidence type="ECO:0000256" key="4">
    <source>
        <dbReference type="ARBA" id="ARBA00022989"/>
    </source>
</evidence>
<name>A0ABY9R8L4_9BACT</name>
<evidence type="ECO:0000259" key="8">
    <source>
        <dbReference type="Pfam" id="PF00892"/>
    </source>
</evidence>
<evidence type="ECO:0000256" key="2">
    <source>
        <dbReference type="ARBA" id="ARBA00022475"/>
    </source>
</evidence>
<feature type="transmembrane region" description="Helical" evidence="7">
    <location>
        <begin position="154"/>
        <end position="175"/>
    </location>
</feature>
<feature type="domain" description="EamA" evidence="8">
    <location>
        <begin position="50"/>
        <end position="198"/>
    </location>
</feature>
<evidence type="ECO:0000313" key="9">
    <source>
        <dbReference type="EMBL" id="WMW66960.1"/>
    </source>
</evidence>
<sequence>MSDSAPCVSDAADITAADTVPPVDHTPDLSGHAPDLSGHAPARASLLLPALAALGAVTLWGLSFPAMKVAVQALGPMPLMWARMMVAMTLLAPFATRLFPSRTVAVAPSGTLVRRGFWSGVPRRHKLLLVPTVLLQPCLYFLCESNAMQLTTASQAGVISASVPLLVGAGAWLFLGERPSPRLWVGVAFSCTGVAWLTLSGGAGTEAAPDPLLGNILELLAMACAAGNMVLVRRLSAHGGHGGRGEHGGFRWNPWTLTALQTLAGALFFAPGAYAVLAGAGQWPADVVLAVIYLGAGSSLGAFGLFNWATSHLPASSVGAFINLVPVAAVGFGWLWLGETLNATQMLAAGVVMVGVALGTGRSR</sequence>
<feature type="transmembrane region" description="Helical" evidence="7">
    <location>
        <begin position="46"/>
        <end position="67"/>
    </location>
</feature>
<dbReference type="Proteomes" id="UP001180616">
    <property type="component" value="Chromosome"/>
</dbReference>
<evidence type="ECO:0000256" key="3">
    <source>
        <dbReference type="ARBA" id="ARBA00022692"/>
    </source>
</evidence>
<keyword evidence="3 7" id="KW-0812">Transmembrane</keyword>
<dbReference type="InterPro" id="IPR051258">
    <property type="entry name" value="Diverse_Substrate_Transporter"/>
</dbReference>
<feature type="transmembrane region" description="Helical" evidence="7">
    <location>
        <begin position="318"/>
        <end position="337"/>
    </location>
</feature>
<evidence type="ECO:0000256" key="7">
    <source>
        <dbReference type="SAM" id="Phobius"/>
    </source>
</evidence>
<gene>
    <name evidence="9" type="ORF">KPS_001594</name>
</gene>
<evidence type="ECO:0000313" key="10">
    <source>
        <dbReference type="Proteomes" id="UP001180616"/>
    </source>
</evidence>
<reference evidence="9" key="1">
    <citation type="submission" date="2023-09" db="EMBL/GenBank/DDBJ databases">
        <authorList>
            <consortium name="CW5 consortium"/>
            <person name="Lu C.-W."/>
        </authorList>
    </citation>
    <scope>NUCLEOTIDE SEQUENCE</scope>
    <source>
        <strain evidence="9">KPS</strain>
    </source>
</reference>
<feature type="transmembrane region" description="Helical" evidence="7">
    <location>
        <begin position="79"/>
        <end position="99"/>
    </location>
</feature>
<accession>A0ABY9R8L4</accession>
<dbReference type="RefSeq" id="WP_309542812.1">
    <property type="nucleotide sequence ID" value="NZ_CP133659.1"/>
</dbReference>
<keyword evidence="5 7" id="KW-0472">Membrane</keyword>
<keyword evidence="10" id="KW-1185">Reference proteome</keyword>
<evidence type="ECO:0000256" key="5">
    <source>
        <dbReference type="ARBA" id="ARBA00023136"/>
    </source>
</evidence>
<protein>
    <submittedName>
        <fullName evidence="9">DMT family transporter</fullName>
    </submittedName>
</protein>
<evidence type="ECO:0000256" key="1">
    <source>
        <dbReference type="ARBA" id="ARBA00004651"/>
    </source>
</evidence>
<comment type="subcellular location">
    <subcellularLocation>
        <location evidence="1">Cell membrane</location>
        <topology evidence="1">Multi-pass membrane protein</topology>
    </subcellularLocation>
</comment>
<dbReference type="InterPro" id="IPR037185">
    <property type="entry name" value="EmrE-like"/>
</dbReference>
<feature type="domain" description="EamA" evidence="8">
    <location>
        <begin position="214"/>
        <end position="358"/>
    </location>
</feature>
<feature type="transmembrane region" description="Helical" evidence="7">
    <location>
        <begin position="287"/>
        <end position="306"/>
    </location>
</feature>
<evidence type="ECO:0000256" key="6">
    <source>
        <dbReference type="SAM" id="MobiDB-lite"/>
    </source>
</evidence>
<proteinExistence type="predicted"/>